<dbReference type="SUPFAM" id="SSF48008">
    <property type="entry name" value="GntR ligand-binding domain-like"/>
    <property type="match status" value="1"/>
</dbReference>
<accession>A0A8J6NIB5</accession>
<protein>
    <submittedName>
        <fullName evidence="5">FadR family transcriptional regulator</fullName>
    </submittedName>
</protein>
<dbReference type="InterPro" id="IPR036388">
    <property type="entry name" value="WH-like_DNA-bd_sf"/>
</dbReference>
<dbReference type="PANTHER" id="PTHR43537:SF5">
    <property type="entry name" value="UXU OPERON TRANSCRIPTIONAL REGULATOR"/>
    <property type="match status" value="1"/>
</dbReference>
<comment type="caution">
    <text evidence="5">The sequence shown here is derived from an EMBL/GenBank/DDBJ whole genome shotgun (WGS) entry which is preliminary data.</text>
</comment>
<dbReference type="AlphaFoldDB" id="A0A8J6NIB5"/>
<evidence type="ECO:0000313" key="5">
    <source>
        <dbReference type="EMBL" id="MBC8336848.1"/>
    </source>
</evidence>
<feature type="domain" description="GntR C-terminal" evidence="4">
    <location>
        <begin position="84"/>
        <end position="204"/>
    </location>
</feature>
<dbReference type="InterPro" id="IPR008920">
    <property type="entry name" value="TF_FadR/GntR_C"/>
</dbReference>
<keyword evidence="1" id="KW-0805">Transcription regulation</keyword>
<organism evidence="5 6">
    <name type="scientific">Candidatus Desulfolinea nitratireducens</name>
    <dbReference type="NCBI Taxonomy" id="2841698"/>
    <lineage>
        <taxon>Bacteria</taxon>
        <taxon>Bacillati</taxon>
        <taxon>Chloroflexota</taxon>
        <taxon>Anaerolineae</taxon>
        <taxon>Anaerolineales</taxon>
        <taxon>Anaerolineales incertae sedis</taxon>
        <taxon>Candidatus Desulfolinea</taxon>
    </lineage>
</organism>
<evidence type="ECO:0000256" key="2">
    <source>
        <dbReference type="ARBA" id="ARBA00023125"/>
    </source>
</evidence>
<dbReference type="EMBL" id="JACNJN010000200">
    <property type="protein sequence ID" value="MBC8336848.1"/>
    <property type="molecule type" value="Genomic_DNA"/>
</dbReference>
<evidence type="ECO:0000313" key="6">
    <source>
        <dbReference type="Proteomes" id="UP000614469"/>
    </source>
</evidence>
<evidence type="ECO:0000259" key="4">
    <source>
        <dbReference type="Pfam" id="PF07729"/>
    </source>
</evidence>
<dbReference type="PANTHER" id="PTHR43537">
    <property type="entry name" value="TRANSCRIPTIONAL REGULATOR, GNTR FAMILY"/>
    <property type="match status" value="1"/>
</dbReference>
<sequence length="216" mass="24845">MKYLASPEEAKINGIPPLDKLSEELGINRASLREQVAVARALGLVAVKPRTGTQQLPYTFTPALQQSLGYAILCDRNNFESYSDLRTHVESAYFCQAVEYLTEDDIQELKALVEQAWEKLRGNPAKIPHQEHRDLHLLIYRRLNNIFVTGILEAYWEAYEAVHLNVFTDYTYLTNVWTYHSDMIDAIERGAYKTAHQFLMDHTELIAARPNPQSFK</sequence>
<gene>
    <name evidence="5" type="ORF">H8E29_16430</name>
</gene>
<dbReference type="GO" id="GO:0003677">
    <property type="term" value="F:DNA binding"/>
    <property type="evidence" value="ECO:0007669"/>
    <property type="project" value="UniProtKB-KW"/>
</dbReference>
<evidence type="ECO:0000256" key="3">
    <source>
        <dbReference type="ARBA" id="ARBA00023163"/>
    </source>
</evidence>
<keyword evidence="2" id="KW-0238">DNA-binding</keyword>
<keyword evidence="3" id="KW-0804">Transcription</keyword>
<dbReference type="Gene3D" id="1.20.120.530">
    <property type="entry name" value="GntR ligand-binding domain-like"/>
    <property type="match status" value="1"/>
</dbReference>
<reference evidence="5 6" key="1">
    <citation type="submission" date="2020-08" db="EMBL/GenBank/DDBJ databases">
        <title>Bridging the membrane lipid divide: bacteria of the FCB group superphylum have the potential to synthesize archaeal ether lipids.</title>
        <authorList>
            <person name="Villanueva L."/>
            <person name="Von Meijenfeldt F.A.B."/>
            <person name="Westbye A.B."/>
            <person name="Yadav S."/>
            <person name="Hopmans E.C."/>
            <person name="Dutilh B.E."/>
            <person name="Sinninghe Damste J.S."/>
        </authorList>
    </citation>
    <scope>NUCLEOTIDE SEQUENCE [LARGE SCALE GENOMIC DNA]</scope>
    <source>
        <strain evidence="5">NIOZ-UU36</strain>
    </source>
</reference>
<dbReference type="Pfam" id="PF07729">
    <property type="entry name" value="FCD"/>
    <property type="match status" value="1"/>
</dbReference>
<evidence type="ECO:0000256" key="1">
    <source>
        <dbReference type="ARBA" id="ARBA00023015"/>
    </source>
</evidence>
<proteinExistence type="predicted"/>
<dbReference type="Proteomes" id="UP000614469">
    <property type="component" value="Unassembled WGS sequence"/>
</dbReference>
<dbReference type="Gene3D" id="1.10.10.10">
    <property type="entry name" value="Winged helix-like DNA-binding domain superfamily/Winged helix DNA-binding domain"/>
    <property type="match status" value="1"/>
</dbReference>
<dbReference type="InterPro" id="IPR011711">
    <property type="entry name" value="GntR_C"/>
</dbReference>
<name>A0A8J6NIB5_9CHLR</name>